<feature type="domain" description="Secretion system C-terminal sorting" evidence="6">
    <location>
        <begin position="283"/>
        <end position="349"/>
    </location>
</feature>
<gene>
    <name evidence="7" type="ORF">SAMN05443547_0014</name>
</gene>
<feature type="signal peptide" evidence="5">
    <location>
        <begin position="1"/>
        <end position="16"/>
    </location>
</feature>
<dbReference type="InterPro" id="IPR044925">
    <property type="entry name" value="His-Me_finger_sf"/>
</dbReference>
<dbReference type="GO" id="GO:0016787">
    <property type="term" value="F:hydrolase activity"/>
    <property type="evidence" value="ECO:0007669"/>
    <property type="project" value="UniProtKB-KW"/>
</dbReference>
<reference evidence="8" key="1">
    <citation type="submission" date="2016-12" db="EMBL/GenBank/DDBJ databases">
        <authorList>
            <person name="Varghese N."/>
            <person name="Submissions S."/>
        </authorList>
    </citation>
    <scope>NUCLEOTIDE SEQUENCE [LARGE SCALE GENOMIC DNA]</scope>
    <source>
        <strain evidence="8">DSM 18830</strain>
    </source>
</reference>
<dbReference type="RefSeq" id="WP_073580246.1">
    <property type="nucleotide sequence ID" value="NZ_CBCSEA010000003.1"/>
</dbReference>
<organism evidence="7 8">
    <name type="scientific">Flavobacterium cucumis</name>
    <dbReference type="NCBI Taxonomy" id="416016"/>
    <lineage>
        <taxon>Bacteria</taxon>
        <taxon>Pseudomonadati</taxon>
        <taxon>Bacteroidota</taxon>
        <taxon>Flavobacteriia</taxon>
        <taxon>Flavobacteriales</taxon>
        <taxon>Flavobacteriaceae</taxon>
        <taxon>Flavobacterium</taxon>
    </lineage>
</organism>
<proteinExistence type="inferred from homology"/>
<evidence type="ECO:0000313" key="7">
    <source>
        <dbReference type="EMBL" id="SHO71705.1"/>
    </source>
</evidence>
<dbReference type="Pfam" id="PF04231">
    <property type="entry name" value="Endonuclease_1"/>
    <property type="match status" value="1"/>
</dbReference>
<evidence type="ECO:0000256" key="2">
    <source>
        <dbReference type="ARBA" id="ARBA00022722"/>
    </source>
</evidence>
<sequence length="351" mass="39757">MLKKVLFLLVPTLFYAQIPAYYSSIDFSQEGDYLKNQLTTLITNTHTTNLPYTATGVTDTWDALYQTDLNPNNTNNVLLIYGWNDTDADITNDYSRAQTSSCHTSSCSGLWVREHVYPRSLGTPNLGFEFAGADAHHLRSIDSDRNNSRSNRKFEDGSGSIMSYITIAGNWYPGDEWRGDVARMIMYMYVRYPSQCLPNNVGVGSSSYSNYGDMPNVFLDWNAQDPVSQYEINRNNILNTIQGNRNPFIDNPYLATIIWNGPQATDTWGVLAADDYTLSNNLIYPTITKDYIYINNTENKTYNYTIYNTLGQLITTNTTTNTIDLSGNSKGIYFITLQSENKTKSYKVILN</sequence>
<evidence type="ECO:0000256" key="5">
    <source>
        <dbReference type="SAM" id="SignalP"/>
    </source>
</evidence>
<keyword evidence="3 5" id="KW-0732">Signal</keyword>
<dbReference type="NCBIfam" id="TIGR04183">
    <property type="entry name" value="Por_Secre_tail"/>
    <property type="match status" value="1"/>
</dbReference>
<dbReference type="InterPro" id="IPR007346">
    <property type="entry name" value="Endonuclease-I"/>
</dbReference>
<feature type="chain" id="PRO_5012681072" evidence="5">
    <location>
        <begin position="17"/>
        <end position="351"/>
    </location>
</feature>
<evidence type="ECO:0000256" key="3">
    <source>
        <dbReference type="ARBA" id="ARBA00022729"/>
    </source>
</evidence>
<evidence type="ECO:0000256" key="4">
    <source>
        <dbReference type="ARBA" id="ARBA00022801"/>
    </source>
</evidence>
<keyword evidence="4" id="KW-0378">Hydrolase</keyword>
<dbReference type="InterPro" id="IPR026444">
    <property type="entry name" value="Secre_tail"/>
</dbReference>
<evidence type="ECO:0000313" key="8">
    <source>
        <dbReference type="Proteomes" id="UP000184611"/>
    </source>
</evidence>
<dbReference type="AlphaFoldDB" id="A0A1M7ZS38"/>
<evidence type="ECO:0000259" key="6">
    <source>
        <dbReference type="Pfam" id="PF18962"/>
    </source>
</evidence>
<dbReference type="PANTHER" id="PTHR33607">
    <property type="entry name" value="ENDONUCLEASE-1"/>
    <property type="match status" value="1"/>
</dbReference>
<dbReference type="EMBL" id="FRYK01000001">
    <property type="protein sequence ID" value="SHO71705.1"/>
    <property type="molecule type" value="Genomic_DNA"/>
</dbReference>
<comment type="similarity">
    <text evidence="1">Belongs to the EndA/NucM nuclease family.</text>
</comment>
<accession>A0A1M7ZS38</accession>
<dbReference type="Proteomes" id="UP000184611">
    <property type="component" value="Unassembled WGS sequence"/>
</dbReference>
<evidence type="ECO:0000256" key="1">
    <source>
        <dbReference type="ARBA" id="ARBA00006429"/>
    </source>
</evidence>
<dbReference type="Pfam" id="PF18962">
    <property type="entry name" value="Por_Secre_tail"/>
    <property type="match status" value="1"/>
</dbReference>
<dbReference type="OrthoDB" id="5485925at2"/>
<name>A0A1M7ZS38_9FLAO</name>
<keyword evidence="8" id="KW-1185">Reference proteome</keyword>
<protein>
    <submittedName>
        <fullName evidence="7">Por secretion system C-terminal sorting domain-containing protein</fullName>
    </submittedName>
</protein>
<dbReference type="GO" id="GO:0004518">
    <property type="term" value="F:nuclease activity"/>
    <property type="evidence" value="ECO:0007669"/>
    <property type="project" value="UniProtKB-KW"/>
</dbReference>
<dbReference type="PANTHER" id="PTHR33607:SF2">
    <property type="entry name" value="ENDONUCLEASE-1"/>
    <property type="match status" value="1"/>
</dbReference>
<keyword evidence="2" id="KW-0540">Nuclease</keyword>
<dbReference type="SUPFAM" id="SSF54060">
    <property type="entry name" value="His-Me finger endonucleases"/>
    <property type="match status" value="1"/>
</dbReference>